<accession>A0A5B6WUL4</accession>
<feature type="region of interest" description="Disordered" evidence="1">
    <location>
        <begin position="1"/>
        <end position="40"/>
    </location>
</feature>
<dbReference type="Proteomes" id="UP000325315">
    <property type="component" value="Unassembled WGS sequence"/>
</dbReference>
<organism evidence="2 3">
    <name type="scientific">Gossypium australe</name>
    <dbReference type="NCBI Taxonomy" id="47621"/>
    <lineage>
        <taxon>Eukaryota</taxon>
        <taxon>Viridiplantae</taxon>
        <taxon>Streptophyta</taxon>
        <taxon>Embryophyta</taxon>
        <taxon>Tracheophyta</taxon>
        <taxon>Spermatophyta</taxon>
        <taxon>Magnoliopsida</taxon>
        <taxon>eudicotyledons</taxon>
        <taxon>Gunneridae</taxon>
        <taxon>Pentapetalae</taxon>
        <taxon>rosids</taxon>
        <taxon>malvids</taxon>
        <taxon>Malvales</taxon>
        <taxon>Malvaceae</taxon>
        <taxon>Malvoideae</taxon>
        <taxon>Gossypium</taxon>
    </lineage>
</organism>
<protein>
    <submittedName>
        <fullName evidence="2">Chaperone surA</fullName>
    </submittedName>
</protein>
<gene>
    <name evidence="2" type="ORF">EPI10_006560</name>
</gene>
<dbReference type="AlphaFoldDB" id="A0A5B6WUL4"/>
<evidence type="ECO:0000313" key="2">
    <source>
        <dbReference type="EMBL" id="KAA3484477.1"/>
    </source>
</evidence>
<evidence type="ECO:0000313" key="3">
    <source>
        <dbReference type="Proteomes" id="UP000325315"/>
    </source>
</evidence>
<evidence type="ECO:0000256" key="1">
    <source>
        <dbReference type="SAM" id="MobiDB-lite"/>
    </source>
</evidence>
<proteinExistence type="predicted"/>
<dbReference type="EMBL" id="SMMG02000002">
    <property type="protein sequence ID" value="KAA3484477.1"/>
    <property type="molecule type" value="Genomic_DNA"/>
</dbReference>
<sequence length="135" mass="14763">MDLDRAIADEVESNASAPAQGATPSESRPPTVSQGGGEGARKAFLHMMNQCYSEFVQTNLNVQHPLPPPFPKPIPVAPQSVELANVDDDPERVEFWLENTIRGHIISLVKDTSICGTERKGYMGILSRGILKEIH</sequence>
<name>A0A5B6WUL4_9ROSI</name>
<reference evidence="3" key="1">
    <citation type="journal article" date="2019" name="Plant Biotechnol. J.">
        <title>Genome sequencing of the Australian wild diploid species Gossypium australe highlights disease resistance and delayed gland morphogenesis.</title>
        <authorList>
            <person name="Cai Y."/>
            <person name="Cai X."/>
            <person name="Wang Q."/>
            <person name="Wang P."/>
            <person name="Zhang Y."/>
            <person name="Cai C."/>
            <person name="Xu Y."/>
            <person name="Wang K."/>
            <person name="Zhou Z."/>
            <person name="Wang C."/>
            <person name="Geng S."/>
            <person name="Li B."/>
            <person name="Dong Q."/>
            <person name="Hou Y."/>
            <person name="Wang H."/>
            <person name="Ai P."/>
            <person name="Liu Z."/>
            <person name="Yi F."/>
            <person name="Sun M."/>
            <person name="An G."/>
            <person name="Cheng J."/>
            <person name="Zhang Y."/>
            <person name="Shi Q."/>
            <person name="Xie Y."/>
            <person name="Shi X."/>
            <person name="Chang Y."/>
            <person name="Huang F."/>
            <person name="Chen Y."/>
            <person name="Hong S."/>
            <person name="Mi L."/>
            <person name="Sun Q."/>
            <person name="Zhang L."/>
            <person name="Zhou B."/>
            <person name="Peng R."/>
            <person name="Zhang X."/>
            <person name="Liu F."/>
        </authorList>
    </citation>
    <scope>NUCLEOTIDE SEQUENCE [LARGE SCALE GENOMIC DNA]</scope>
    <source>
        <strain evidence="3">cv. PA1801</strain>
    </source>
</reference>
<comment type="caution">
    <text evidence="2">The sequence shown here is derived from an EMBL/GenBank/DDBJ whole genome shotgun (WGS) entry which is preliminary data.</text>
</comment>
<feature type="compositionally biased region" description="Polar residues" evidence="1">
    <location>
        <begin position="13"/>
        <end position="33"/>
    </location>
</feature>
<keyword evidence="3" id="KW-1185">Reference proteome</keyword>